<evidence type="ECO:0000256" key="6">
    <source>
        <dbReference type="SAM" id="Phobius"/>
    </source>
</evidence>
<dbReference type="AlphaFoldDB" id="A0A1C6HW16"/>
<sequence>MLKKLTASVADYFRRTDKVLWLLCFTCSGMSLVLLSSQVFYEFLSIRVVMTQAIATAIGVVAAVIISKLDFHVGFTFWKYHVVICWALVLATFVFGIQNPGADDKAWLPMPFGMTFQPTELAKLSFIFTFAMHLNAVGDNINQYKNVLMLCLHGAAPILLIHLQGDDGTALAFAVIFVAMLFAAGISWRYVLAGLALAAAAVPVFWNFILSSHQKKRFLTIFNPELDPQGVGFQPLQSKIAIGSGKIFGLGLFGDNVPREVPYMRNDFIFSYVGQTMGFIGCLLVVGLLLAVAGKTLFVARRSADKQGYFVCVGIFAVLLFQILANVGMCIGVMPVIGLTLPFFSAGGTSVMVLYLAIGIVMSVYMNSKTELFT</sequence>
<keyword evidence="2 6" id="KW-0812">Transmembrane</keyword>
<dbReference type="GO" id="GO:0005886">
    <property type="term" value="C:plasma membrane"/>
    <property type="evidence" value="ECO:0007669"/>
    <property type="project" value="TreeGrafter"/>
</dbReference>
<comment type="subcellular location">
    <subcellularLocation>
        <location evidence="1">Membrane</location>
        <topology evidence="1">Multi-pass membrane protein</topology>
    </subcellularLocation>
</comment>
<feature type="transmembrane region" description="Helical" evidence="6">
    <location>
        <begin position="310"/>
        <end position="337"/>
    </location>
</feature>
<protein>
    <submittedName>
        <fullName evidence="7">Rod shape-determining protein RodA</fullName>
    </submittedName>
</protein>
<dbReference type="GO" id="GO:0051301">
    <property type="term" value="P:cell division"/>
    <property type="evidence" value="ECO:0007669"/>
    <property type="project" value="InterPro"/>
</dbReference>
<dbReference type="GO" id="GO:0015648">
    <property type="term" value="F:lipid-linked peptidoglycan transporter activity"/>
    <property type="evidence" value="ECO:0007669"/>
    <property type="project" value="TreeGrafter"/>
</dbReference>
<dbReference type="PROSITE" id="PS00428">
    <property type="entry name" value="FTSW_RODA_SPOVE"/>
    <property type="match status" value="1"/>
</dbReference>
<feature type="transmembrane region" description="Helical" evidence="6">
    <location>
        <begin position="78"/>
        <end position="101"/>
    </location>
</feature>
<feature type="transmembrane region" description="Helical" evidence="6">
    <location>
        <begin position="121"/>
        <end position="138"/>
    </location>
</feature>
<dbReference type="GO" id="GO:0032153">
    <property type="term" value="C:cell division site"/>
    <property type="evidence" value="ECO:0007669"/>
    <property type="project" value="TreeGrafter"/>
</dbReference>
<feature type="transmembrane region" description="Helical" evidence="6">
    <location>
        <begin position="191"/>
        <end position="209"/>
    </location>
</feature>
<gene>
    <name evidence="7" type="primary">mrdB</name>
    <name evidence="7" type="ORF">SAMEA3545359_01056</name>
</gene>
<keyword evidence="3" id="KW-0133">Cell shape</keyword>
<name>A0A1C6HW16_9FIRM</name>
<feature type="transmembrane region" description="Helical" evidence="6">
    <location>
        <begin position="272"/>
        <end position="298"/>
    </location>
</feature>
<evidence type="ECO:0000256" key="3">
    <source>
        <dbReference type="ARBA" id="ARBA00022960"/>
    </source>
</evidence>
<keyword evidence="4 6" id="KW-1133">Transmembrane helix</keyword>
<feature type="transmembrane region" description="Helical" evidence="6">
    <location>
        <begin position="46"/>
        <end position="66"/>
    </location>
</feature>
<dbReference type="PANTHER" id="PTHR30474:SF1">
    <property type="entry name" value="PEPTIDOGLYCAN GLYCOSYLTRANSFERASE MRDB"/>
    <property type="match status" value="1"/>
</dbReference>
<evidence type="ECO:0000256" key="4">
    <source>
        <dbReference type="ARBA" id="ARBA00022989"/>
    </source>
</evidence>
<evidence type="ECO:0000256" key="2">
    <source>
        <dbReference type="ARBA" id="ARBA00022692"/>
    </source>
</evidence>
<feature type="transmembrane region" description="Helical" evidence="6">
    <location>
        <begin position="169"/>
        <end position="186"/>
    </location>
</feature>
<proteinExistence type="predicted"/>
<dbReference type="Pfam" id="PF01098">
    <property type="entry name" value="FTSW_RODA_SPOVE"/>
    <property type="match status" value="1"/>
</dbReference>
<dbReference type="GO" id="GO:0008360">
    <property type="term" value="P:regulation of cell shape"/>
    <property type="evidence" value="ECO:0007669"/>
    <property type="project" value="UniProtKB-KW"/>
</dbReference>
<dbReference type="EMBL" id="FMHG01000001">
    <property type="protein sequence ID" value="SCJ61273.1"/>
    <property type="molecule type" value="Genomic_DNA"/>
</dbReference>
<accession>A0A1C6HW16</accession>
<evidence type="ECO:0000256" key="1">
    <source>
        <dbReference type="ARBA" id="ARBA00004141"/>
    </source>
</evidence>
<dbReference type="InterPro" id="IPR001182">
    <property type="entry name" value="FtsW/RodA"/>
</dbReference>
<keyword evidence="5 6" id="KW-0472">Membrane</keyword>
<evidence type="ECO:0000256" key="5">
    <source>
        <dbReference type="ARBA" id="ARBA00023136"/>
    </source>
</evidence>
<feature type="transmembrane region" description="Helical" evidence="6">
    <location>
        <begin position="20"/>
        <end position="40"/>
    </location>
</feature>
<dbReference type="InterPro" id="IPR018365">
    <property type="entry name" value="Cell_cycle_FtsW-rel_CS"/>
</dbReference>
<feature type="transmembrane region" description="Helical" evidence="6">
    <location>
        <begin position="343"/>
        <end position="365"/>
    </location>
</feature>
<evidence type="ECO:0000313" key="7">
    <source>
        <dbReference type="EMBL" id="SCJ61273.1"/>
    </source>
</evidence>
<dbReference type="PANTHER" id="PTHR30474">
    <property type="entry name" value="CELL CYCLE PROTEIN"/>
    <property type="match status" value="1"/>
</dbReference>
<reference evidence="7" key="1">
    <citation type="submission" date="2015-09" db="EMBL/GenBank/DDBJ databases">
        <authorList>
            <consortium name="Pathogen Informatics"/>
        </authorList>
    </citation>
    <scope>NUCLEOTIDE SEQUENCE</scope>
    <source>
        <strain evidence="7">2789STDY5834896</strain>
    </source>
</reference>
<feature type="transmembrane region" description="Helical" evidence="6">
    <location>
        <begin position="147"/>
        <end position="163"/>
    </location>
</feature>
<organism evidence="7">
    <name type="scientific">uncultured Anaerotruncus sp</name>
    <dbReference type="NCBI Taxonomy" id="905011"/>
    <lineage>
        <taxon>Bacteria</taxon>
        <taxon>Bacillati</taxon>
        <taxon>Bacillota</taxon>
        <taxon>Clostridia</taxon>
        <taxon>Eubacteriales</taxon>
        <taxon>Oscillospiraceae</taxon>
        <taxon>Anaerotruncus</taxon>
        <taxon>environmental samples</taxon>
    </lineage>
</organism>